<evidence type="ECO:0000259" key="1">
    <source>
        <dbReference type="Pfam" id="PF01833"/>
    </source>
</evidence>
<feature type="domain" description="Lcl C-terminal" evidence="2">
    <location>
        <begin position="79"/>
        <end position="212"/>
    </location>
</feature>
<dbReference type="Proteomes" id="UP000054729">
    <property type="component" value="Unassembled WGS sequence"/>
</dbReference>
<keyword evidence="4" id="KW-1185">Reference proteome</keyword>
<dbReference type="EMBL" id="LNZB01000060">
    <property type="protein sequence ID" value="KTD74813.1"/>
    <property type="molecule type" value="Genomic_DNA"/>
</dbReference>
<protein>
    <submittedName>
        <fullName evidence="3">Legionella vir region protein</fullName>
    </submittedName>
</protein>
<dbReference type="Pfam" id="PF07603">
    <property type="entry name" value="Lcl_C"/>
    <property type="match status" value="1"/>
</dbReference>
<dbReference type="InterPro" id="IPR014756">
    <property type="entry name" value="Ig_E-set"/>
</dbReference>
<dbReference type="STRING" id="66969.Lwal_2854"/>
<dbReference type="Pfam" id="PF01833">
    <property type="entry name" value="TIG"/>
    <property type="match status" value="1"/>
</dbReference>
<dbReference type="PATRIC" id="fig|66969.6.peg.3093"/>
<dbReference type="InterPro" id="IPR002909">
    <property type="entry name" value="IPT_dom"/>
</dbReference>
<evidence type="ECO:0000313" key="3">
    <source>
        <dbReference type="EMBL" id="KTD74813.1"/>
    </source>
</evidence>
<accession>A0A0W1A0E2</accession>
<evidence type="ECO:0000259" key="2">
    <source>
        <dbReference type="Pfam" id="PF07603"/>
    </source>
</evidence>
<dbReference type="Gene3D" id="2.60.40.10">
    <property type="entry name" value="Immunoglobulins"/>
    <property type="match status" value="1"/>
</dbReference>
<feature type="domain" description="IPT/TIG" evidence="1">
    <location>
        <begin position="2"/>
        <end position="50"/>
    </location>
</feature>
<evidence type="ECO:0000313" key="4">
    <source>
        <dbReference type="Proteomes" id="UP000054729"/>
    </source>
</evidence>
<dbReference type="InterPro" id="IPR013783">
    <property type="entry name" value="Ig-like_fold"/>
</dbReference>
<gene>
    <name evidence="3" type="primary">lvrE_5</name>
    <name evidence="3" type="ORF">Lwal_2854</name>
</gene>
<comment type="caution">
    <text evidence="3">The sequence shown here is derived from an EMBL/GenBank/DDBJ whole genome shotgun (WGS) entry which is preliminary data.</text>
</comment>
<reference evidence="3 4" key="1">
    <citation type="submission" date="2015-11" db="EMBL/GenBank/DDBJ databases">
        <title>Genomic analysis of 38 Legionella species identifies large and diverse effector repertoires.</title>
        <authorList>
            <person name="Burstein D."/>
            <person name="Amaro F."/>
            <person name="Zusman T."/>
            <person name="Lifshitz Z."/>
            <person name="Cohen O."/>
            <person name="Gilbert J.A."/>
            <person name="Pupko T."/>
            <person name="Shuman H.A."/>
            <person name="Segal G."/>
        </authorList>
    </citation>
    <scope>NUCLEOTIDE SEQUENCE [LARGE SCALE GENOMIC DNA]</scope>
    <source>
        <strain evidence="3 4">ATCC 51914</strain>
    </source>
</reference>
<dbReference type="SUPFAM" id="SSF81296">
    <property type="entry name" value="E set domains"/>
    <property type="match status" value="1"/>
</dbReference>
<dbReference type="InterPro" id="IPR011460">
    <property type="entry name" value="Lcl_C"/>
</dbReference>
<organism evidence="3 4">
    <name type="scientific">Legionella waltersii</name>
    <dbReference type="NCBI Taxonomy" id="66969"/>
    <lineage>
        <taxon>Bacteria</taxon>
        <taxon>Pseudomonadati</taxon>
        <taxon>Pseudomonadota</taxon>
        <taxon>Gammaproteobacteria</taxon>
        <taxon>Legionellales</taxon>
        <taxon>Legionellaceae</taxon>
        <taxon>Legionella</taxon>
    </lineage>
</organism>
<sequence length="218" mass="22501">MTIGGVSATNLVVINNTTLNAVTPAHTAGLVDVSVTTPYGSATLNNAFTYVATAIGQPTNGGKVACLMSSGGFDLIASTNDNSPGVIWSTDTGTNTGATSLTNGANNTTLIVASAGGTPVSAAKVCSDYQIDSQGNSPCMTGACYNDWYLPAKDQLNCLHTNEVAIGNFSNADYWSSTEASASDAWYQVMIGGAFQGTSNKLTSPFYVRCVRSFTPYP</sequence>
<dbReference type="AlphaFoldDB" id="A0A0W1A0E2"/>
<name>A0A0W1A0E2_9GAMM</name>
<proteinExistence type="predicted"/>